<protein>
    <submittedName>
        <fullName evidence="3">G909 protein</fullName>
    </submittedName>
</protein>
<proteinExistence type="inferred from homology"/>
<sequence>MQQQRALPHLTEPHDSLRLGVQTLKDKASVNHPVEAIEEQYPEKQEAFKMQMLRNLYGSGLPARTQLDKQILSKVRRLPGIPSSQLGLESYTGELDNFSVQSCIGFPGEGEAPGPDMHSVMEAQLKMGTKPLKRTIF</sequence>
<evidence type="ECO:0000256" key="1">
    <source>
        <dbReference type="ARBA" id="ARBA00023186"/>
    </source>
</evidence>
<evidence type="ECO:0000313" key="3">
    <source>
        <dbReference type="EMBL" id="CAL5219134.1"/>
    </source>
</evidence>
<dbReference type="Proteomes" id="UP001497392">
    <property type="component" value="Unassembled WGS sequence"/>
</dbReference>
<comment type="similarity">
    <text evidence="2">Belongs to the POMP/UMP1 family.</text>
</comment>
<evidence type="ECO:0000313" key="4">
    <source>
        <dbReference type="Proteomes" id="UP001497392"/>
    </source>
</evidence>
<comment type="caution">
    <text evidence="3">The sequence shown here is derived from an EMBL/GenBank/DDBJ whole genome shotgun (WGS) entry which is preliminary data.</text>
</comment>
<keyword evidence="4" id="KW-1185">Reference proteome</keyword>
<evidence type="ECO:0000256" key="2">
    <source>
        <dbReference type="ARBA" id="ARBA00043974"/>
    </source>
</evidence>
<organism evidence="3 4">
    <name type="scientific">Coccomyxa viridis</name>
    <dbReference type="NCBI Taxonomy" id="1274662"/>
    <lineage>
        <taxon>Eukaryota</taxon>
        <taxon>Viridiplantae</taxon>
        <taxon>Chlorophyta</taxon>
        <taxon>core chlorophytes</taxon>
        <taxon>Trebouxiophyceae</taxon>
        <taxon>Trebouxiophyceae incertae sedis</taxon>
        <taxon>Coccomyxaceae</taxon>
        <taxon>Coccomyxa</taxon>
    </lineage>
</organism>
<dbReference type="PANTHER" id="PTHR12828:SF3">
    <property type="entry name" value="PROTEASOME MATURATION PROTEIN"/>
    <property type="match status" value="1"/>
</dbReference>
<dbReference type="PANTHER" id="PTHR12828">
    <property type="entry name" value="PROTEASOME MATURATION PROTEIN UMP1"/>
    <property type="match status" value="1"/>
</dbReference>
<dbReference type="Pfam" id="PF05348">
    <property type="entry name" value="UMP1"/>
    <property type="match status" value="1"/>
</dbReference>
<dbReference type="InterPro" id="IPR008012">
    <property type="entry name" value="Ump1"/>
</dbReference>
<keyword evidence="1" id="KW-0143">Chaperone</keyword>
<dbReference type="EMBL" id="CAXHTA020000002">
    <property type="protein sequence ID" value="CAL5219134.1"/>
    <property type="molecule type" value="Genomic_DNA"/>
</dbReference>
<name>A0ABP1FIV8_9CHLO</name>
<gene>
    <name evidence="3" type="primary">g909</name>
    <name evidence="3" type="ORF">VP750_LOCUS793</name>
</gene>
<reference evidence="3 4" key="1">
    <citation type="submission" date="2024-06" db="EMBL/GenBank/DDBJ databases">
        <authorList>
            <person name="Kraege A."/>
            <person name="Thomma B."/>
        </authorList>
    </citation>
    <scope>NUCLEOTIDE SEQUENCE [LARGE SCALE GENOMIC DNA]</scope>
</reference>
<accession>A0ABP1FIV8</accession>